<dbReference type="SUPFAM" id="SSF53335">
    <property type="entry name" value="S-adenosyl-L-methionine-dependent methyltransferases"/>
    <property type="match status" value="1"/>
</dbReference>
<evidence type="ECO:0000259" key="1">
    <source>
        <dbReference type="Pfam" id="PF13847"/>
    </source>
</evidence>
<evidence type="ECO:0008006" key="5">
    <source>
        <dbReference type="Google" id="ProtNLM"/>
    </source>
</evidence>
<dbReference type="InterPro" id="IPR048711">
    <property type="entry name" value="WHD_Rv2258c"/>
</dbReference>
<dbReference type="OrthoDB" id="565050at2759"/>
<dbReference type="AlphaFoldDB" id="A0A914BSG4"/>
<sequence>MANCEQLSSETAEEFLASMEKNLVGGMVGLGVAMGMETGLFDVMISLGGEPKTSQEIADAGNFKERYVREWLGCMTSARVVNFDPKEEKYWLPAHRSNITELKGLAMSAPILCGGFLQVAECFKRNGPPGVSNSQYPKFDELMELTQGPWFHNKFLQEFIPSMPQIQKQLNDGIEVLDAGCGTGLSTRIIAGHFPKSRFSGIDLSKPGILEAREMATKKGLSNVEFLASDITQLPSDWTAKFDYVFISFVLHDLTYPDKALREMHRVLKSGGTLSIIEVNSHSKLQDNLAFEDQDRICVDFTYSLFNCLPTSLVDKDGAGLGAFMGREVGKKMLETANFEVISITEIATESMHLMCKKP</sequence>
<dbReference type="PANTHER" id="PTHR45128">
    <property type="entry name" value="METHYLTRANSFERASE TYPE 11"/>
    <property type="match status" value="1"/>
</dbReference>
<dbReference type="GeneID" id="119746313"/>
<reference evidence="3" key="1">
    <citation type="submission" date="2022-11" db="UniProtKB">
        <authorList>
            <consortium name="EnsemblMetazoa"/>
        </authorList>
    </citation>
    <scope>IDENTIFICATION</scope>
</reference>
<organism evidence="3 4">
    <name type="scientific">Patiria miniata</name>
    <name type="common">Bat star</name>
    <name type="synonym">Asterina miniata</name>
    <dbReference type="NCBI Taxonomy" id="46514"/>
    <lineage>
        <taxon>Eukaryota</taxon>
        <taxon>Metazoa</taxon>
        <taxon>Echinodermata</taxon>
        <taxon>Eleutherozoa</taxon>
        <taxon>Asterozoa</taxon>
        <taxon>Asteroidea</taxon>
        <taxon>Valvatacea</taxon>
        <taxon>Valvatida</taxon>
        <taxon>Asterinidae</taxon>
        <taxon>Patiria</taxon>
    </lineage>
</organism>
<name>A0A914BSG4_PATMI</name>
<dbReference type="Pfam" id="PF21320">
    <property type="entry name" value="WHD_Rv2258c"/>
    <property type="match status" value="1"/>
</dbReference>
<evidence type="ECO:0000313" key="3">
    <source>
        <dbReference type="EnsemblMetazoa" id="XP_038079119.1"/>
    </source>
</evidence>
<feature type="domain" description="Methyltransferase" evidence="1">
    <location>
        <begin position="171"/>
        <end position="289"/>
    </location>
</feature>
<accession>A0A914BSG4</accession>
<dbReference type="InterPro" id="IPR025714">
    <property type="entry name" value="Methyltranfer_dom"/>
</dbReference>
<dbReference type="Proteomes" id="UP000887568">
    <property type="component" value="Unplaced"/>
</dbReference>
<evidence type="ECO:0000313" key="4">
    <source>
        <dbReference type="Proteomes" id="UP000887568"/>
    </source>
</evidence>
<dbReference type="EnsemblMetazoa" id="XM_038223191.1">
    <property type="protein sequence ID" value="XP_038079119.1"/>
    <property type="gene ID" value="LOC119746313"/>
</dbReference>
<evidence type="ECO:0000259" key="2">
    <source>
        <dbReference type="Pfam" id="PF21320"/>
    </source>
</evidence>
<dbReference type="Gene3D" id="3.40.50.150">
    <property type="entry name" value="Vaccinia Virus protein VP39"/>
    <property type="match status" value="1"/>
</dbReference>
<dbReference type="RefSeq" id="XP_038079119.1">
    <property type="nucleotide sequence ID" value="XM_038223191.1"/>
</dbReference>
<proteinExistence type="predicted"/>
<feature type="domain" description="S-adenosylmethionine-dependent methyltransferase Rv2258c-like winged HTH" evidence="2">
    <location>
        <begin position="27"/>
        <end position="98"/>
    </location>
</feature>
<dbReference type="OMA" id="MLETANF"/>
<keyword evidence="4" id="KW-1185">Reference proteome</keyword>
<dbReference type="PANTHER" id="PTHR45128:SF1">
    <property type="entry name" value="S-ADENOSYLMETHIONINE-DEPENDENT METHYLTRANSFERASE RV2258C"/>
    <property type="match status" value="1"/>
</dbReference>
<dbReference type="InterPro" id="IPR053173">
    <property type="entry name" value="SAM-binding_MTase"/>
</dbReference>
<dbReference type="CDD" id="cd02440">
    <property type="entry name" value="AdoMet_MTases"/>
    <property type="match status" value="1"/>
</dbReference>
<dbReference type="Pfam" id="PF13847">
    <property type="entry name" value="Methyltransf_31"/>
    <property type="match status" value="1"/>
</dbReference>
<protein>
    <recommendedName>
        <fullName evidence="5">Methyltransferase domain-containing protein</fullName>
    </recommendedName>
</protein>
<dbReference type="InterPro" id="IPR029063">
    <property type="entry name" value="SAM-dependent_MTases_sf"/>
</dbReference>